<sequence length="111" mass="11760">MGISQKTKLGAIDTPTSKGDVLRITFKTKVAPQGGVVLASDDANARSTLLGNYSRGGNGSAYVIANAAWPVDDNFSGYYRVTEETVVVPLTNIEHVSRGGPGRKKPINEPQ</sequence>
<reference evidence="1 2" key="1">
    <citation type="journal article" date="2016" name="Nat. Commun.">
        <title>Thousands of microbial genomes shed light on interconnected biogeochemical processes in an aquifer system.</title>
        <authorList>
            <person name="Anantharaman K."/>
            <person name="Brown C.T."/>
            <person name="Hug L.A."/>
            <person name="Sharon I."/>
            <person name="Castelle C.J."/>
            <person name="Probst A.J."/>
            <person name="Thomas B.C."/>
            <person name="Singh A."/>
            <person name="Wilkins M.J."/>
            <person name="Karaoz U."/>
            <person name="Brodie E.L."/>
            <person name="Williams K.H."/>
            <person name="Hubbard S.S."/>
            <person name="Banfield J.F."/>
        </authorList>
    </citation>
    <scope>NUCLEOTIDE SEQUENCE [LARGE SCALE GENOMIC DNA]</scope>
</reference>
<dbReference type="EMBL" id="MHIS01000004">
    <property type="protein sequence ID" value="OGY56898.1"/>
    <property type="molecule type" value="Genomic_DNA"/>
</dbReference>
<gene>
    <name evidence="1" type="ORF">A2119_02650</name>
</gene>
<accession>A0A1G1YWY4</accession>
<comment type="caution">
    <text evidence="1">The sequence shown here is derived from an EMBL/GenBank/DDBJ whole genome shotgun (WGS) entry which is preliminary data.</text>
</comment>
<proteinExistence type="predicted"/>
<organism evidence="1 2">
    <name type="scientific">Candidatus Colwellbacteria bacterium GWA2_46_10</name>
    <dbReference type="NCBI Taxonomy" id="1797684"/>
    <lineage>
        <taxon>Bacteria</taxon>
        <taxon>Candidatus Colwelliibacteriota</taxon>
    </lineage>
</organism>
<protein>
    <submittedName>
        <fullName evidence="1">Uncharacterized protein</fullName>
    </submittedName>
</protein>
<evidence type="ECO:0000313" key="2">
    <source>
        <dbReference type="Proteomes" id="UP000178179"/>
    </source>
</evidence>
<name>A0A1G1YWY4_9BACT</name>
<dbReference type="AlphaFoldDB" id="A0A1G1YWY4"/>
<dbReference type="Proteomes" id="UP000178179">
    <property type="component" value="Unassembled WGS sequence"/>
</dbReference>
<evidence type="ECO:0000313" key="1">
    <source>
        <dbReference type="EMBL" id="OGY56898.1"/>
    </source>
</evidence>